<accession>A0A8W8MB79</accession>
<sequence>MKVLGKIDLEFEIGEIRFCREFIVAELGNLRGIIGMDFLENNDVIFQISRGLLVIGARMADVLQLSVEQEEMEELIGTSFPREWPSDGQACSIPSCPSGEHVFHKIGSYRAHFIKFHKEFVPVYYCPKEGCSFRAFKITPIRKHWDKKHPGLQGCILCRNIKNPRYCDPGQTVMSLPTIHRDARDRAAEARRRASASSTPLFQLPTCYNARDMKPHRF</sequence>
<evidence type="ECO:0000313" key="2">
    <source>
        <dbReference type="Proteomes" id="UP000005408"/>
    </source>
</evidence>
<evidence type="ECO:0000313" key="1">
    <source>
        <dbReference type="EnsemblMetazoa" id="G31459.1:cds"/>
    </source>
</evidence>
<protein>
    <submittedName>
        <fullName evidence="1">Uncharacterized protein</fullName>
    </submittedName>
</protein>
<keyword evidence="2" id="KW-1185">Reference proteome</keyword>
<dbReference type="Gene3D" id="2.40.70.10">
    <property type="entry name" value="Acid Proteases"/>
    <property type="match status" value="1"/>
</dbReference>
<dbReference type="EnsemblMetazoa" id="G31459.1">
    <property type="protein sequence ID" value="G31459.1:cds"/>
    <property type="gene ID" value="G31459"/>
</dbReference>
<proteinExistence type="predicted"/>
<name>A0A8W8MB79_MAGGI</name>
<dbReference type="InterPro" id="IPR021109">
    <property type="entry name" value="Peptidase_aspartic_dom_sf"/>
</dbReference>
<dbReference type="Proteomes" id="UP000005408">
    <property type="component" value="Unassembled WGS sequence"/>
</dbReference>
<dbReference type="AlphaFoldDB" id="A0A8W8MB79"/>
<reference evidence="1" key="1">
    <citation type="submission" date="2022-08" db="UniProtKB">
        <authorList>
            <consortium name="EnsemblMetazoa"/>
        </authorList>
    </citation>
    <scope>IDENTIFICATION</scope>
    <source>
        <strain evidence="1">05x7-T-G4-1.051#20</strain>
    </source>
</reference>
<organism evidence="1 2">
    <name type="scientific">Magallana gigas</name>
    <name type="common">Pacific oyster</name>
    <name type="synonym">Crassostrea gigas</name>
    <dbReference type="NCBI Taxonomy" id="29159"/>
    <lineage>
        <taxon>Eukaryota</taxon>
        <taxon>Metazoa</taxon>
        <taxon>Spiralia</taxon>
        <taxon>Lophotrochozoa</taxon>
        <taxon>Mollusca</taxon>
        <taxon>Bivalvia</taxon>
        <taxon>Autobranchia</taxon>
        <taxon>Pteriomorphia</taxon>
        <taxon>Ostreida</taxon>
        <taxon>Ostreoidea</taxon>
        <taxon>Ostreidae</taxon>
        <taxon>Magallana</taxon>
    </lineage>
</organism>